<dbReference type="HOGENOM" id="CLU_186261_0_0_1"/>
<keyword evidence="3" id="KW-1185">Reference proteome</keyword>
<evidence type="ECO:0008006" key="4">
    <source>
        <dbReference type="Google" id="ProtNLM"/>
    </source>
</evidence>
<dbReference type="Proteomes" id="UP000028045">
    <property type="component" value="Unassembled WGS sequence"/>
</dbReference>
<evidence type="ECO:0000313" key="3">
    <source>
        <dbReference type="Proteomes" id="UP000028045"/>
    </source>
</evidence>
<reference evidence="2 3" key="1">
    <citation type="journal article" date="2014" name="BMC Genomics">
        <title>Comparative genome sequencing reveals chemotype-specific gene clusters in the toxigenic black mold Stachybotrys.</title>
        <authorList>
            <person name="Semeiks J."/>
            <person name="Borek D."/>
            <person name="Otwinowski Z."/>
            <person name="Grishin N.V."/>
        </authorList>
    </citation>
    <scope>NUCLEOTIDE SEQUENCE [LARGE SCALE GENOMIC DNA]</scope>
    <source>
        <strain evidence="3">CBS 109288 / IBT 7711</strain>
    </source>
</reference>
<feature type="signal peptide" evidence="1">
    <location>
        <begin position="1"/>
        <end position="17"/>
    </location>
</feature>
<protein>
    <recommendedName>
        <fullName evidence="4">CBM1 domain-containing protein</fullName>
    </recommendedName>
</protein>
<dbReference type="OrthoDB" id="4611802at2759"/>
<feature type="chain" id="PRO_5001771244" description="CBM1 domain-containing protein" evidence="1">
    <location>
        <begin position="18"/>
        <end position="81"/>
    </location>
</feature>
<sequence length="81" mass="8527">MKVSAILASAMATLVLAVPTSPPHPSGCHPGTYACDGAHGWKTCNTSGQWVFAGNCPPDTVCRFYPPSSSPYCVPPNFQFP</sequence>
<accession>A0A084ATE7</accession>
<gene>
    <name evidence="2" type="ORF">S7711_05762</name>
</gene>
<dbReference type="AlphaFoldDB" id="A0A084ATE7"/>
<dbReference type="PROSITE" id="PS51257">
    <property type="entry name" value="PROKAR_LIPOPROTEIN"/>
    <property type="match status" value="1"/>
</dbReference>
<dbReference type="EMBL" id="KL648569">
    <property type="protein sequence ID" value="KEY68576.1"/>
    <property type="molecule type" value="Genomic_DNA"/>
</dbReference>
<organism evidence="2 3">
    <name type="scientific">Stachybotrys chartarum (strain CBS 109288 / IBT 7711)</name>
    <name type="common">Toxic black mold</name>
    <name type="synonym">Stilbospora chartarum</name>
    <dbReference type="NCBI Taxonomy" id="1280523"/>
    <lineage>
        <taxon>Eukaryota</taxon>
        <taxon>Fungi</taxon>
        <taxon>Dikarya</taxon>
        <taxon>Ascomycota</taxon>
        <taxon>Pezizomycotina</taxon>
        <taxon>Sordariomycetes</taxon>
        <taxon>Hypocreomycetidae</taxon>
        <taxon>Hypocreales</taxon>
        <taxon>Stachybotryaceae</taxon>
        <taxon>Stachybotrys</taxon>
    </lineage>
</organism>
<keyword evidence="1" id="KW-0732">Signal</keyword>
<proteinExistence type="predicted"/>
<evidence type="ECO:0000313" key="2">
    <source>
        <dbReference type="EMBL" id="KEY68576.1"/>
    </source>
</evidence>
<name>A0A084ATE7_STACB</name>
<evidence type="ECO:0000256" key="1">
    <source>
        <dbReference type="SAM" id="SignalP"/>
    </source>
</evidence>